<keyword evidence="6 13" id="KW-0378">Hydrolase</keyword>
<comment type="caution">
    <text evidence="16">The sequence shown here is derived from an EMBL/GenBank/DDBJ whole genome shotgun (WGS) entry which is preliminary data.</text>
</comment>
<evidence type="ECO:0000256" key="10">
    <source>
        <dbReference type="ARBA" id="ARBA00023295"/>
    </source>
</evidence>
<dbReference type="CDD" id="cd00111">
    <property type="entry name" value="Trefoil"/>
    <property type="match status" value="1"/>
</dbReference>
<dbReference type="GO" id="GO:0090599">
    <property type="term" value="F:alpha-glucosidase activity"/>
    <property type="evidence" value="ECO:0007669"/>
    <property type="project" value="UniProtKB-ARBA"/>
</dbReference>
<name>A0A8S1J0G4_9CHLO</name>
<dbReference type="EC" id="3.2.1.20" evidence="4"/>
<dbReference type="InterPro" id="IPR044913">
    <property type="entry name" value="P_trefoil_dom_sf"/>
</dbReference>
<evidence type="ECO:0000256" key="3">
    <source>
        <dbReference type="ARBA" id="ARBA00007806"/>
    </source>
</evidence>
<dbReference type="CDD" id="cd14752">
    <property type="entry name" value="GH31_N"/>
    <property type="match status" value="1"/>
</dbReference>
<dbReference type="PANTHER" id="PTHR22762">
    <property type="entry name" value="ALPHA-GLUCOSIDASE"/>
    <property type="match status" value="1"/>
</dbReference>
<accession>A0A8S1J0G4</accession>
<dbReference type="OrthoDB" id="526025at2759"/>
<dbReference type="GO" id="GO:0005975">
    <property type="term" value="P:carbohydrate metabolic process"/>
    <property type="evidence" value="ECO:0007669"/>
    <property type="project" value="InterPro"/>
</dbReference>
<keyword evidence="7" id="KW-0472">Membrane</keyword>
<dbReference type="InterPro" id="IPR000322">
    <property type="entry name" value="Glyco_hydro_31_TIM"/>
</dbReference>
<protein>
    <recommendedName>
        <fullName evidence="4">alpha-glucosidase</fullName>
        <ecNumber evidence="4">3.2.1.20</ecNumber>
    </recommendedName>
    <alternativeName>
        <fullName evidence="11">Maltase</fullName>
    </alternativeName>
</protein>
<evidence type="ECO:0000256" key="13">
    <source>
        <dbReference type="RuleBase" id="RU361185"/>
    </source>
</evidence>
<dbReference type="Gene3D" id="2.60.40.1180">
    <property type="entry name" value="Golgi alpha-mannosidase II"/>
    <property type="match status" value="2"/>
</dbReference>
<dbReference type="Pfam" id="PF13802">
    <property type="entry name" value="Gal_mutarotas_2"/>
    <property type="match status" value="1"/>
</dbReference>
<proteinExistence type="inferred from homology"/>
<dbReference type="CDD" id="cd06602">
    <property type="entry name" value="GH31_MGAM_SI_GAA"/>
    <property type="match status" value="1"/>
</dbReference>
<dbReference type="GO" id="GO:0016020">
    <property type="term" value="C:membrane"/>
    <property type="evidence" value="ECO:0007669"/>
    <property type="project" value="UniProtKB-SubCell"/>
</dbReference>
<dbReference type="InterPro" id="IPR030458">
    <property type="entry name" value="Glyco_hydro_31_AS"/>
</dbReference>
<dbReference type="InterPro" id="IPR000519">
    <property type="entry name" value="P_trefoil_dom"/>
</dbReference>
<comment type="subcellular location">
    <subcellularLocation>
        <location evidence="2">Membrane</location>
    </subcellularLocation>
</comment>
<dbReference type="Gene3D" id="2.60.40.1760">
    <property type="entry name" value="glycosyl hydrolase (family 31)"/>
    <property type="match status" value="1"/>
</dbReference>
<keyword evidence="10 13" id="KW-0326">Glycosidase</keyword>
<comment type="caution">
    <text evidence="12">Lacks conserved residue(s) required for the propagation of feature annotation.</text>
</comment>
<dbReference type="InterPro" id="IPR013780">
    <property type="entry name" value="Glyco_hydro_b"/>
</dbReference>
<dbReference type="Pfam" id="PF01055">
    <property type="entry name" value="Glyco_hydro_31_2nd"/>
    <property type="match status" value="1"/>
</dbReference>
<evidence type="ECO:0000256" key="9">
    <source>
        <dbReference type="ARBA" id="ARBA00023180"/>
    </source>
</evidence>
<sequence>MGTNWHAALILIAALAGAWGALGQSNERCAVDGPRKDCGWLGINDLGCEARGCCWAPDYDSNKPWCFYKSAVASAYDMVSVRETDLGLEGELQLTTSGLPYLGHDIQQLKLSVQFETQGRLHVKISDWADSRWTVPESLLPRPSVSTAASDPLYAFNYQQSPFSFSVIRKEDGDVLFDTTEHSLFFKQQYLELSSPIAESAALYGIGERTRSEGIRLQRDGVPTTLWNKDTAAANADTNLYGSHPFLMAIAEGGNAHGIFLLNSNGMDVVLDKSTISYRALGGVLDFYFFLGPTPREVIQQYQEVIGKPMMPPGWSLGFHQCRWGYRNVQELDTVIESYRAADIPLEAMWTDIDYMDGYRDFTLDKKNFDLSQMRALVTKLHDAGQRWVPIIDPGIKVDTGYPAYDDGIREDIFLKDANGKRYIGKVWPGAVHFPDWFHPGAQDYWTAQLRQFHDNLVPFDGIWIDMNEASNFCQAPGEALQSNGLGRRGLSEAIACSHNISLRLNLEHPPYRINNAEKTAPLSEKTIPVSIVHHDGTFEYDAHNLYGFTEAQLTHRALEDILVERPFVLTRSSFSGSGQYTAHWSGDNSATWDDLRWSIGSVLNSNLFGMPMVGADICGFNLQTTEELCTRWISLGAFYPFSRAHSDHYPQELYLWDTVANAARKALKMRMRLVPYLYTAFKKANTEGGMVASPLWYEFPTDASTYDNSRQYLLGSGVLVSPVLEKGQDHVDAYIPEGTWYNIWDYSAIQGPQTAHLPCPLGEIQVHVRAGTIIPMQQPANTTKQAAAGPLDLIVALPPPGQGVKSAEQNVDQYAEGAVYMDGGAMAVNGPDSFTINFEARVSGQRGRLMAAPTFGGNALTAQHVPSLGNVTVLGVECGSQLHDPFWKEAATFSNVIVAGVRVTVNQAEYPRSSVMYDSQSGVLQLRDLNGDLTHGVVIEWGCEYSLATV</sequence>
<dbReference type="EMBL" id="CAJHUC010000588">
    <property type="protein sequence ID" value="CAD7696993.1"/>
    <property type="molecule type" value="Genomic_DNA"/>
</dbReference>
<organism evidence="16 17">
    <name type="scientific">Ostreobium quekettii</name>
    <dbReference type="NCBI Taxonomy" id="121088"/>
    <lineage>
        <taxon>Eukaryota</taxon>
        <taxon>Viridiplantae</taxon>
        <taxon>Chlorophyta</taxon>
        <taxon>core chlorophytes</taxon>
        <taxon>Ulvophyceae</taxon>
        <taxon>TCBD clade</taxon>
        <taxon>Bryopsidales</taxon>
        <taxon>Ostreobineae</taxon>
        <taxon>Ostreobiaceae</taxon>
        <taxon>Ostreobium</taxon>
    </lineage>
</organism>
<dbReference type="SMART" id="SM00018">
    <property type="entry name" value="PD"/>
    <property type="match status" value="1"/>
</dbReference>
<evidence type="ECO:0000256" key="7">
    <source>
        <dbReference type="ARBA" id="ARBA00023136"/>
    </source>
</evidence>
<comment type="catalytic activity">
    <reaction evidence="1">
        <text>Hydrolysis of terminal, non-reducing (1-&gt;4)-linked alpha-D-glucose residues with release of alpha-D-glucose.</text>
        <dbReference type="EC" id="3.2.1.20"/>
    </reaction>
</comment>
<keyword evidence="8 12" id="KW-1015">Disulfide bond</keyword>
<dbReference type="PROSITE" id="PS51448">
    <property type="entry name" value="P_TREFOIL_2"/>
    <property type="match status" value="1"/>
</dbReference>
<keyword evidence="9" id="KW-0325">Glycoprotein</keyword>
<keyword evidence="17" id="KW-1185">Reference proteome</keyword>
<dbReference type="PANTHER" id="PTHR22762:SF133">
    <property type="entry name" value="P-TYPE DOMAIN-CONTAINING PROTEIN"/>
    <property type="match status" value="1"/>
</dbReference>
<evidence type="ECO:0000256" key="4">
    <source>
        <dbReference type="ARBA" id="ARBA00012741"/>
    </source>
</evidence>
<evidence type="ECO:0000313" key="17">
    <source>
        <dbReference type="Proteomes" id="UP000708148"/>
    </source>
</evidence>
<dbReference type="SUPFAM" id="SSF74650">
    <property type="entry name" value="Galactose mutarotase-like"/>
    <property type="match status" value="1"/>
</dbReference>
<evidence type="ECO:0000256" key="14">
    <source>
        <dbReference type="SAM" id="SignalP"/>
    </source>
</evidence>
<dbReference type="Gene3D" id="4.10.110.10">
    <property type="entry name" value="Spasmolytic Protein, domain 1"/>
    <property type="match status" value="1"/>
</dbReference>
<feature type="disulfide bond" evidence="12">
    <location>
        <begin position="38"/>
        <end position="53"/>
    </location>
</feature>
<dbReference type="InterPro" id="IPR011013">
    <property type="entry name" value="Gal_mutarotase_sf_dom"/>
</dbReference>
<evidence type="ECO:0000256" key="11">
    <source>
        <dbReference type="ARBA" id="ARBA00041343"/>
    </source>
</evidence>
<dbReference type="GO" id="GO:0030246">
    <property type="term" value="F:carbohydrate binding"/>
    <property type="evidence" value="ECO:0007669"/>
    <property type="project" value="InterPro"/>
</dbReference>
<evidence type="ECO:0000256" key="2">
    <source>
        <dbReference type="ARBA" id="ARBA00004370"/>
    </source>
</evidence>
<dbReference type="SUPFAM" id="SSF51011">
    <property type="entry name" value="Glycosyl hydrolase domain"/>
    <property type="match status" value="1"/>
</dbReference>
<dbReference type="SUPFAM" id="SSF51445">
    <property type="entry name" value="(Trans)glycosidases"/>
    <property type="match status" value="1"/>
</dbReference>
<dbReference type="InterPro" id="IPR048395">
    <property type="entry name" value="Glyco_hydro_31_C"/>
</dbReference>
<reference evidence="16" key="1">
    <citation type="submission" date="2020-12" db="EMBL/GenBank/DDBJ databases">
        <authorList>
            <person name="Iha C."/>
        </authorList>
    </citation>
    <scope>NUCLEOTIDE SEQUENCE</scope>
</reference>
<feature type="signal peptide" evidence="14">
    <location>
        <begin position="1"/>
        <end position="23"/>
    </location>
</feature>
<dbReference type="InterPro" id="IPR030459">
    <property type="entry name" value="Glyco_hydro_31_CS"/>
</dbReference>
<dbReference type="Gene3D" id="3.20.20.80">
    <property type="entry name" value="Glycosidases"/>
    <property type="match status" value="1"/>
</dbReference>
<evidence type="ECO:0000256" key="5">
    <source>
        <dbReference type="ARBA" id="ARBA00022729"/>
    </source>
</evidence>
<gene>
    <name evidence="16" type="ORF">OSTQU699_LOCUS2354</name>
</gene>
<dbReference type="InterPro" id="IPR025887">
    <property type="entry name" value="Glyco_hydro_31_N_dom"/>
</dbReference>
<dbReference type="PROSITE" id="PS00707">
    <property type="entry name" value="GLYCOSYL_HYDROL_F31_2"/>
    <property type="match status" value="1"/>
</dbReference>
<evidence type="ECO:0000256" key="12">
    <source>
        <dbReference type="PROSITE-ProRule" id="PRU00779"/>
    </source>
</evidence>
<dbReference type="AlphaFoldDB" id="A0A8S1J0G4"/>
<dbReference type="PROSITE" id="PS00129">
    <property type="entry name" value="GLYCOSYL_HYDROL_F31_1"/>
    <property type="match status" value="1"/>
</dbReference>
<feature type="chain" id="PRO_5035736443" description="alpha-glucosidase" evidence="14">
    <location>
        <begin position="24"/>
        <end position="951"/>
    </location>
</feature>
<comment type="similarity">
    <text evidence="3 13">Belongs to the glycosyl hydrolase 31 family.</text>
</comment>
<dbReference type="Pfam" id="PF21365">
    <property type="entry name" value="Glyco_hydro_31_3rd"/>
    <property type="match status" value="1"/>
</dbReference>
<evidence type="ECO:0000256" key="1">
    <source>
        <dbReference type="ARBA" id="ARBA00001657"/>
    </source>
</evidence>
<feature type="domain" description="P-type" evidence="15">
    <location>
        <begin position="27"/>
        <end position="70"/>
    </location>
</feature>
<keyword evidence="5 14" id="KW-0732">Signal</keyword>
<dbReference type="InterPro" id="IPR017853">
    <property type="entry name" value="GH"/>
</dbReference>
<evidence type="ECO:0000259" key="15">
    <source>
        <dbReference type="PROSITE" id="PS51448"/>
    </source>
</evidence>
<evidence type="ECO:0000313" key="16">
    <source>
        <dbReference type="EMBL" id="CAD7696993.1"/>
    </source>
</evidence>
<dbReference type="Proteomes" id="UP000708148">
    <property type="component" value="Unassembled WGS sequence"/>
</dbReference>
<evidence type="ECO:0000256" key="8">
    <source>
        <dbReference type="ARBA" id="ARBA00023157"/>
    </source>
</evidence>
<dbReference type="Pfam" id="PF00088">
    <property type="entry name" value="Trefoil"/>
    <property type="match status" value="1"/>
</dbReference>
<evidence type="ECO:0000256" key="6">
    <source>
        <dbReference type="ARBA" id="ARBA00022801"/>
    </source>
</evidence>